<dbReference type="OrthoDB" id="4838853at2759"/>
<name>A0A9P4IKP6_9PEZI</name>
<evidence type="ECO:0000313" key="4">
    <source>
        <dbReference type="Proteomes" id="UP000799772"/>
    </source>
</evidence>
<evidence type="ECO:0000313" key="3">
    <source>
        <dbReference type="EMBL" id="KAF2100247.1"/>
    </source>
</evidence>
<feature type="region of interest" description="Disordered" evidence="1">
    <location>
        <begin position="274"/>
        <end position="300"/>
    </location>
</feature>
<gene>
    <name evidence="3" type="ORF">NA57DRAFT_73857</name>
</gene>
<keyword evidence="2" id="KW-1133">Transmembrane helix</keyword>
<reference evidence="3" key="1">
    <citation type="journal article" date="2020" name="Stud. Mycol.">
        <title>101 Dothideomycetes genomes: a test case for predicting lifestyles and emergence of pathogens.</title>
        <authorList>
            <person name="Haridas S."/>
            <person name="Albert R."/>
            <person name="Binder M."/>
            <person name="Bloem J."/>
            <person name="Labutti K."/>
            <person name="Salamov A."/>
            <person name="Andreopoulos B."/>
            <person name="Baker S."/>
            <person name="Barry K."/>
            <person name="Bills G."/>
            <person name="Bluhm B."/>
            <person name="Cannon C."/>
            <person name="Castanera R."/>
            <person name="Culley D."/>
            <person name="Daum C."/>
            <person name="Ezra D."/>
            <person name="Gonzalez J."/>
            <person name="Henrissat B."/>
            <person name="Kuo A."/>
            <person name="Liang C."/>
            <person name="Lipzen A."/>
            <person name="Lutzoni F."/>
            <person name="Magnuson J."/>
            <person name="Mondo S."/>
            <person name="Nolan M."/>
            <person name="Ohm R."/>
            <person name="Pangilinan J."/>
            <person name="Park H.-J."/>
            <person name="Ramirez L."/>
            <person name="Alfaro M."/>
            <person name="Sun H."/>
            <person name="Tritt A."/>
            <person name="Yoshinaga Y."/>
            <person name="Zwiers L.-H."/>
            <person name="Turgeon B."/>
            <person name="Goodwin S."/>
            <person name="Spatafora J."/>
            <person name="Crous P."/>
            <person name="Grigoriev I."/>
        </authorList>
    </citation>
    <scope>NUCLEOTIDE SEQUENCE</scope>
    <source>
        <strain evidence="3">CBS 133067</strain>
    </source>
</reference>
<keyword evidence="4" id="KW-1185">Reference proteome</keyword>
<dbReference type="Proteomes" id="UP000799772">
    <property type="component" value="Unassembled WGS sequence"/>
</dbReference>
<dbReference type="EMBL" id="ML978124">
    <property type="protein sequence ID" value="KAF2100247.1"/>
    <property type="molecule type" value="Genomic_DNA"/>
</dbReference>
<dbReference type="PANTHER" id="PTHR42024">
    <property type="entry name" value="AMINO ACID PERMEASE_ SLC12A DOMAIN-CONTAINING PROTEIN"/>
    <property type="match status" value="1"/>
</dbReference>
<feature type="transmembrane region" description="Helical" evidence="2">
    <location>
        <begin position="209"/>
        <end position="233"/>
    </location>
</feature>
<keyword evidence="2" id="KW-0812">Transmembrane</keyword>
<organism evidence="3 4">
    <name type="scientific">Rhizodiscina lignyota</name>
    <dbReference type="NCBI Taxonomy" id="1504668"/>
    <lineage>
        <taxon>Eukaryota</taxon>
        <taxon>Fungi</taxon>
        <taxon>Dikarya</taxon>
        <taxon>Ascomycota</taxon>
        <taxon>Pezizomycotina</taxon>
        <taxon>Dothideomycetes</taxon>
        <taxon>Pleosporomycetidae</taxon>
        <taxon>Aulographales</taxon>
        <taxon>Rhizodiscinaceae</taxon>
        <taxon>Rhizodiscina</taxon>
    </lineage>
</organism>
<feature type="transmembrane region" description="Helical" evidence="2">
    <location>
        <begin position="48"/>
        <end position="67"/>
    </location>
</feature>
<feature type="transmembrane region" description="Helical" evidence="2">
    <location>
        <begin position="239"/>
        <end position="263"/>
    </location>
</feature>
<keyword evidence="2" id="KW-0472">Membrane</keyword>
<feature type="transmembrane region" description="Helical" evidence="2">
    <location>
        <begin position="88"/>
        <end position="112"/>
    </location>
</feature>
<comment type="caution">
    <text evidence="3">The sequence shown here is derived from an EMBL/GenBank/DDBJ whole genome shotgun (WGS) entry which is preliminary data.</text>
</comment>
<sequence>MLIELPYSLHSRYASIAIAWTVIIIPPTFLNVGLFYGLWYGRPDMDRILVLTIPTAVLGIFTAIAIIERVWKLTRFSPGYRPLKSPRYALDIFQWGYFAALILISALIASALSRGDSDHDEHELQIRLVSMSASVLMYFLATLTLLSLILNFLEVKLPFRFGSLEAGNVLRPAVYYVVEDIVAVDGNGGTEYREAFVARYNSSPIFRSMIWRVSVMWMVAFYVFAGLFTVLVFKLAAAAVYAIGWAGPFPLAGLMAIWTIFYVKSQLKKERDAEEEALIDSGPARRAPEDERTPLLNSTA</sequence>
<proteinExistence type="predicted"/>
<dbReference type="PANTHER" id="PTHR42024:SF1">
    <property type="entry name" value="AMINO ACID PERMEASE_ SLC12A DOMAIN-CONTAINING PROTEIN"/>
    <property type="match status" value="1"/>
</dbReference>
<feature type="transmembrane region" description="Helical" evidence="2">
    <location>
        <begin position="12"/>
        <end position="36"/>
    </location>
</feature>
<dbReference type="AlphaFoldDB" id="A0A9P4IKP6"/>
<protein>
    <submittedName>
        <fullName evidence="3">Uncharacterized protein</fullName>
    </submittedName>
</protein>
<evidence type="ECO:0000256" key="1">
    <source>
        <dbReference type="SAM" id="MobiDB-lite"/>
    </source>
</evidence>
<feature type="transmembrane region" description="Helical" evidence="2">
    <location>
        <begin position="132"/>
        <end position="153"/>
    </location>
</feature>
<evidence type="ECO:0000256" key="2">
    <source>
        <dbReference type="SAM" id="Phobius"/>
    </source>
</evidence>
<accession>A0A9P4IKP6</accession>